<accession>A0A1B8PMK2</accession>
<dbReference type="Gene3D" id="3.90.76.10">
    <property type="entry name" value="Dipeptide-binding Protein, Domain 1"/>
    <property type="match status" value="1"/>
</dbReference>
<dbReference type="FunFam" id="3.10.105.10:FF:000001">
    <property type="entry name" value="Oligopeptide ABC transporter, oligopeptide-binding protein"/>
    <property type="match status" value="1"/>
</dbReference>
<feature type="domain" description="Solute-binding protein family 5" evidence="5">
    <location>
        <begin position="95"/>
        <end position="475"/>
    </location>
</feature>
<dbReference type="InterPro" id="IPR039424">
    <property type="entry name" value="SBP_5"/>
</dbReference>
<comment type="similarity">
    <text evidence="2">Belongs to the bacterial solute-binding protein 5 family.</text>
</comment>
<comment type="caution">
    <text evidence="6">The sequence shown here is derived from an EMBL/GenBank/DDBJ whole genome shotgun (WGS) entry which is preliminary data.</text>
</comment>
<dbReference type="RefSeq" id="WP_066890916.1">
    <property type="nucleotide sequence ID" value="NZ_LZDN01000001.1"/>
</dbReference>
<evidence type="ECO:0000256" key="1">
    <source>
        <dbReference type="ARBA" id="ARBA00004196"/>
    </source>
</evidence>
<dbReference type="SUPFAM" id="SSF53850">
    <property type="entry name" value="Periplasmic binding protein-like II"/>
    <property type="match status" value="1"/>
</dbReference>
<dbReference type="Gene3D" id="3.40.190.10">
    <property type="entry name" value="Periplasmic binding protein-like II"/>
    <property type="match status" value="1"/>
</dbReference>
<dbReference type="EMBL" id="LZDN01000001">
    <property type="protein sequence ID" value="OBX52305.1"/>
    <property type="molecule type" value="Genomic_DNA"/>
</dbReference>
<dbReference type="PANTHER" id="PTHR30290:SF10">
    <property type="entry name" value="PERIPLASMIC OLIGOPEPTIDE-BINDING PROTEIN-RELATED"/>
    <property type="match status" value="1"/>
</dbReference>
<dbReference type="AlphaFoldDB" id="A0A1B8PMK2"/>
<evidence type="ECO:0000256" key="2">
    <source>
        <dbReference type="ARBA" id="ARBA00005695"/>
    </source>
</evidence>
<dbReference type="PROSITE" id="PS51257">
    <property type="entry name" value="PROKAR_LIPOPROTEIN"/>
    <property type="match status" value="1"/>
</dbReference>
<name>A0A1B8PMK2_MORNO</name>
<reference evidence="6 7" key="1">
    <citation type="submission" date="2016-06" db="EMBL/GenBank/DDBJ databases">
        <title>Draft genome of Moraxella nonliquefaciens CCUG 60284.</title>
        <authorList>
            <person name="Salva-Serra F."/>
            <person name="Engstrom-Jakobsson H."/>
            <person name="Thorell K."/>
            <person name="Gonzales-Siles L."/>
            <person name="Karlsson R."/>
            <person name="Boulund F."/>
            <person name="Engstrand L."/>
            <person name="Kristiansson E."/>
            <person name="Moore E."/>
        </authorList>
    </citation>
    <scope>NUCLEOTIDE SEQUENCE [LARGE SCALE GENOMIC DNA]</scope>
    <source>
        <strain evidence="6 7">CCUG 60284</strain>
    </source>
</reference>
<dbReference type="FunFam" id="3.90.76.10:FF:000001">
    <property type="entry name" value="Oligopeptide ABC transporter substrate-binding protein"/>
    <property type="match status" value="1"/>
</dbReference>
<dbReference type="Proteomes" id="UP000092671">
    <property type="component" value="Unassembled WGS sequence"/>
</dbReference>
<evidence type="ECO:0000313" key="6">
    <source>
        <dbReference type="EMBL" id="OBX52305.1"/>
    </source>
</evidence>
<dbReference type="CDD" id="cd08504">
    <property type="entry name" value="PBP2_OppA"/>
    <property type="match status" value="1"/>
</dbReference>
<dbReference type="PIRSF" id="PIRSF002741">
    <property type="entry name" value="MppA"/>
    <property type="match status" value="1"/>
</dbReference>
<dbReference type="InterPro" id="IPR030678">
    <property type="entry name" value="Peptide/Ni-bd"/>
</dbReference>
<dbReference type="Gene3D" id="3.10.105.10">
    <property type="entry name" value="Dipeptide-binding Protein, Domain 3"/>
    <property type="match status" value="1"/>
</dbReference>
<keyword evidence="3" id="KW-0813">Transport</keyword>
<evidence type="ECO:0000256" key="3">
    <source>
        <dbReference type="ARBA" id="ARBA00022448"/>
    </source>
</evidence>
<comment type="subcellular location">
    <subcellularLocation>
        <location evidence="1">Cell envelope</location>
    </subcellularLocation>
</comment>
<dbReference type="GO" id="GO:0043190">
    <property type="term" value="C:ATP-binding cassette (ABC) transporter complex"/>
    <property type="evidence" value="ECO:0007669"/>
    <property type="project" value="InterPro"/>
</dbReference>
<evidence type="ECO:0000259" key="5">
    <source>
        <dbReference type="Pfam" id="PF00496"/>
    </source>
</evidence>
<dbReference type="GO" id="GO:0015833">
    <property type="term" value="P:peptide transport"/>
    <property type="evidence" value="ECO:0007669"/>
    <property type="project" value="TreeGrafter"/>
</dbReference>
<dbReference type="Pfam" id="PF00496">
    <property type="entry name" value="SBP_bac_5"/>
    <property type="match status" value="1"/>
</dbReference>
<gene>
    <name evidence="6" type="ORF">A9Z60_01100</name>
</gene>
<dbReference type="GO" id="GO:1904680">
    <property type="term" value="F:peptide transmembrane transporter activity"/>
    <property type="evidence" value="ECO:0007669"/>
    <property type="project" value="TreeGrafter"/>
</dbReference>
<dbReference type="InterPro" id="IPR000914">
    <property type="entry name" value="SBP_5_dom"/>
</dbReference>
<sequence length="556" mass="61821">MNAKFAPSALLVSLSLALFGCGDNGSNANTPNANTSADGASVVAGELADTQEITINNAAEPESLDPHKIAGLPESNIIRQLLVGLTSTDADGNTVAGMAQSWESTDNKVWTFKIRDAKWSNGDPVTAQDFVYSFRRLVNPNTASPYATYLSGLKVVNAQEIVDGKAGVEMLGVRAIDDKTLEISLSEPVPYLPDTLIHTAVKPVNQKAIEQHGDKWTAPGNYVVNGAYNLKDWQVNERIVLERNTSYYDDANTTINTVTILAIPSEVTDVTRYKAGEIDLTADSLPSEQFKQLQAELGDQVKIQPKLCTYYYEFNHTKAPFDDVRVRKALSLTLDREIVTNNILAQGQTVAYQYTPNAIAGMIDYEPDWRAWDKAKRIEEAKKLLNEAGFNESNPLKFELLYNTSESHKKLAVAAASFWKDSLGFVEVSLNNQEWKTYLETRRTQKHQVSRGGWCADYNEASTFLNTFVSTDSNNYGKYNSSEFDRLMNGTLGGDVTAEQRAQLYHQAEAVLDKDSATIFVYHYVSPRLVKPYVLGYSSNDPQNTWQVKDWKIAKH</sequence>
<keyword evidence="4" id="KW-0732">Signal</keyword>
<organism evidence="6 7">
    <name type="scientific">Moraxella nonliquefaciens</name>
    <dbReference type="NCBI Taxonomy" id="478"/>
    <lineage>
        <taxon>Bacteria</taxon>
        <taxon>Pseudomonadati</taxon>
        <taxon>Pseudomonadota</taxon>
        <taxon>Gammaproteobacteria</taxon>
        <taxon>Moraxellales</taxon>
        <taxon>Moraxellaceae</taxon>
        <taxon>Moraxella</taxon>
    </lineage>
</organism>
<dbReference type="GO" id="GO:0030288">
    <property type="term" value="C:outer membrane-bounded periplasmic space"/>
    <property type="evidence" value="ECO:0007669"/>
    <property type="project" value="TreeGrafter"/>
</dbReference>
<evidence type="ECO:0000313" key="7">
    <source>
        <dbReference type="Proteomes" id="UP000092671"/>
    </source>
</evidence>
<dbReference type="OrthoDB" id="9801912at2"/>
<protein>
    <submittedName>
        <fullName evidence="6">Oligopeptide ABC transporter substrate-binding protein OppA</fullName>
    </submittedName>
</protein>
<dbReference type="PANTHER" id="PTHR30290">
    <property type="entry name" value="PERIPLASMIC BINDING COMPONENT OF ABC TRANSPORTER"/>
    <property type="match status" value="1"/>
</dbReference>
<evidence type="ECO:0000256" key="4">
    <source>
        <dbReference type="ARBA" id="ARBA00022729"/>
    </source>
</evidence>
<proteinExistence type="inferred from homology"/>